<sequence length="252" mass="29093">TTTEKVLSGRQSFKCITQNGSSGELIFKPNQDRREVTYKYSGNGYYEYLKRVKMTKTYANNTLSFILNDIIQNFAEPNTRIIYNPTLIEPPSITIKDFEIENKDLLKTMERLLGIANYDYKNIQYRAGVDENRHFFFQSVSTDVTYSFFEGFQYQNPDVKEDLKKVINQVTIYRTKSGSSDVEEVTSVNDADSQAKYGLKSKNLTIPIFLDTQSAIKIAQFIIEKNKEPLLSVNVKSLETLNIPYPIDFRQN</sequence>
<comment type="caution">
    <text evidence="1">The sequence shown here is derived from an EMBL/GenBank/DDBJ whole genome shotgun (WGS) entry which is preliminary data.</text>
</comment>
<organism evidence="1">
    <name type="scientific">marine sediment metagenome</name>
    <dbReference type="NCBI Taxonomy" id="412755"/>
    <lineage>
        <taxon>unclassified sequences</taxon>
        <taxon>metagenomes</taxon>
        <taxon>ecological metagenomes</taxon>
    </lineage>
</organism>
<evidence type="ECO:0000313" key="1">
    <source>
        <dbReference type="EMBL" id="GAG84369.1"/>
    </source>
</evidence>
<proteinExistence type="predicted"/>
<accession>X1ANT4</accession>
<name>X1ANT4_9ZZZZ</name>
<feature type="non-terminal residue" evidence="1">
    <location>
        <position position="1"/>
    </location>
</feature>
<dbReference type="AlphaFoldDB" id="X1ANT4"/>
<dbReference type="EMBL" id="BART01012710">
    <property type="protein sequence ID" value="GAG84369.1"/>
    <property type="molecule type" value="Genomic_DNA"/>
</dbReference>
<gene>
    <name evidence="1" type="ORF">S01H4_26377</name>
</gene>
<protein>
    <submittedName>
        <fullName evidence="1">Uncharacterized protein</fullName>
    </submittedName>
</protein>
<reference evidence="1" key="1">
    <citation type="journal article" date="2014" name="Front. Microbiol.">
        <title>High frequency of phylogenetically diverse reductive dehalogenase-homologous genes in deep subseafloor sedimentary metagenomes.</title>
        <authorList>
            <person name="Kawai M."/>
            <person name="Futagami T."/>
            <person name="Toyoda A."/>
            <person name="Takaki Y."/>
            <person name="Nishi S."/>
            <person name="Hori S."/>
            <person name="Arai W."/>
            <person name="Tsubouchi T."/>
            <person name="Morono Y."/>
            <person name="Uchiyama I."/>
            <person name="Ito T."/>
            <person name="Fujiyama A."/>
            <person name="Inagaki F."/>
            <person name="Takami H."/>
        </authorList>
    </citation>
    <scope>NUCLEOTIDE SEQUENCE</scope>
    <source>
        <strain evidence="1">Expedition CK06-06</strain>
    </source>
</reference>